<reference evidence="1" key="1">
    <citation type="journal article" date="2021" name="PeerJ">
        <title>Extensive microbial diversity within the chicken gut microbiome revealed by metagenomics and culture.</title>
        <authorList>
            <person name="Gilroy R."/>
            <person name="Ravi A."/>
            <person name="Getino M."/>
            <person name="Pursley I."/>
            <person name="Horton D.L."/>
            <person name="Alikhan N.F."/>
            <person name="Baker D."/>
            <person name="Gharbi K."/>
            <person name="Hall N."/>
            <person name="Watson M."/>
            <person name="Adriaenssens E.M."/>
            <person name="Foster-Nyarko E."/>
            <person name="Jarju S."/>
            <person name="Secka A."/>
            <person name="Antonio M."/>
            <person name="Oren A."/>
            <person name="Chaudhuri R.R."/>
            <person name="La Ragione R."/>
            <person name="Hildebrand F."/>
            <person name="Pallen M.J."/>
        </authorList>
    </citation>
    <scope>NUCLEOTIDE SEQUENCE</scope>
    <source>
        <strain evidence="1">ChiSxjej3B15-572</strain>
    </source>
</reference>
<dbReference type="Proteomes" id="UP000824231">
    <property type="component" value="Unassembled WGS sequence"/>
</dbReference>
<protein>
    <submittedName>
        <fullName evidence="1">Uncharacterized protein</fullName>
    </submittedName>
</protein>
<comment type="caution">
    <text evidence="1">The sequence shown here is derived from an EMBL/GenBank/DDBJ whole genome shotgun (WGS) entry which is preliminary data.</text>
</comment>
<organism evidence="1 2">
    <name type="scientific">Candidatus Limosilactobacillus merdigallinarum</name>
    <dbReference type="NCBI Taxonomy" id="2838652"/>
    <lineage>
        <taxon>Bacteria</taxon>
        <taxon>Bacillati</taxon>
        <taxon>Bacillota</taxon>
        <taxon>Bacilli</taxon>
        <taxon>Lactobacillales</taxon>
        <taxon>Lactobacillaceae</taxon>
        <taxon>Limosilactobacillus</taxon>
    </lineage>
</organism>
<dbReference type="EMBL" id="DXFH01000001">
    <property type="protein sequence ID" value="HIX34903.1"/>
    <property type="molecule type" value="Genomic_DNA"/>
</dbReference>
<gene>
    <name evidence="1" type="ORF">H9856_00570</name>
</gene>
<reference evidence="1" key="2">
    <citation type="submission" date="2021-04" db="EMBL/GenBank/DDBJ databases">
        <authorList>
            <person name="Gilroy R."/>
        </authorList>
    </citation>
    <scope>NUCLEOTIDE SEQUENCE</scope>
    <source>
        <strain evidence="1">ChiSxjej3B15-572</strain>
    </source>
</reference>
<dbReference type="AlphaFoldDB" id="A0A9D1VHA0"/>
<evidence type="ECO:0000313" key="1">
    <source>
        <dbReference type="EMBL" id="HIX34903.1"/>
    </source>
</evidence>
<name>A0A9D1VHA0_9LACO</name>
<proteinExistence type="predicted"/>
<evidence type="ECO:0000313" key="2">
    <source>
        <dbReference type="Proteomes" id="UP000824231"/>
    </source>
</evidence>
<accession>A0A9D1VHA0</accession>
<sequence length="47" mass="5951">MAKKTWWQRFKHGFYVNFLDALNIFAQEDKFIHSRNHLIHRDRYKDK</sequence>